<keyword evidence="4" id="KW-0560">Oxidoreductase</keyword>
<dbReference type="PANTHER" id="PTHR23167:SF54">
    <property type="entry name" value="[F-ACTIN]-MONOOXYGENASE MICAL"/>
    <property type="match status" value="1"/>
</dbReference>
<dbReference type="Pfam" id="PF25413">
    <property type="entry name" value="Rossman_Mical"/>
    <property type="match status" value="1"/>
</dbReference>
<dbReference type="GO" id="GO:0005737">
    <property type="term" value="C:cytoplasm"/>
    <property type="evidence" value="ECO:0007669"/>
    <property type="project" value="UniProtKB-SubCell"/>
</dbReference>
<comment type="subcellular location">
    <subcellularLocation>
        <location evidence="1">Cytoplasm</location>
    </subcellularLocation>
</comment>
<accession>V4A315</accession>
<evidence type="ECO:0000256" key="4">
    <source>
        <dbReference type="ARBA" id="ARBA00023002"/>
    </source>
</evidence>
<evidence type="ECO:0000256" key="2">
    <source>
        <dbReference type="ARBA" id="ARBA00022490"/>
    </source>
</evidence>
<dbReference type="Gene3D" id="3.50.50.60">
    <property type="entry name" value="FAD/NAD(P)-binding domain"/>
    <property type="match status" value="1"/>
</dbReference>
<dbReference type="PANTHER" id="PTHR23167">
    <property type="entry name" value="CALPONIN HOMOLOGY DOMAIN-CONTAINING PROTEIN DDB_G0272472-RELATED"/>
    <property type="match status" value="1"/>
</dbReference>
<evidence type="ECO:0000313" key="8">
    <source>
        <dbReference type="Proteomes" id="UP000030746"/>
    </source>
</evidence>
<dbReference type="RefSeq" id="XP_009060348.1">
    <property type="nucleotide sequence ID" value="XM_009062100.1"/>
</dbReference>
<dbReference type="EMBL" id="KB202619">
    <property type="protein sequence ID" value="ESO89320.1"/>
    <property type="molecule type" value="Genomic_DNA"/>
</dbReference>
<evidence type="ECO:0000313" key="7">
    <source>
        <dbReference type="EMBL" id="ESO89320.1"/>
    </source>
</evidence>
<evidence type="ECO:0000256" key="1">
    <source>
        <dbReference type="ARBA" id="ARBA00004496"/>
    </source>
</evidence>
<dbReference type="InterPro" id="IPR036188">
    <property type="entry name" value="FAD/NAD-bd_sf"/>
</dbReference>
<dbReference type="KEGG" id="lgi:LOTGIDRAFT_106467"/>
<dbReference type="SUPFAM" id="SSF51905">
    <property type="entry name" value="FAD/NAD(P)-binding domain"/>
    <property type="match status" value="1"/>
</dbReference>
<name>V4A315_LOTGI</name>
<evidence type="ECO:0000259" key="6">
    <source>
        <dbReference type="Pfam" id="PF25413"/>
    </source>
</evidence>
<dbReference type="Pfam" id="PF00890">
    <property type="entry name" value="FAD_binding_2"/>
    <property type="match status" value="1"/>
</dbReference>
<feature type="domain" description="FAD-dependent oxidoreductase 2 FAD-binding" evidence="5">
    <location>
        <begin position="102"/>
        <end position="135"/>
    </location>
</feature>
<dbReference type="InterPro" id="IPR003953">
    <property type="entry name" value="FAD-dep_OxRdtase_2_FAD-bd"/>
</dbReference>
<dbReference type="CTD" id="20230114"/>
<sequence>MAFHSQRKNPYESFLKFREQEDGDITKLFDSFYKADSFQQIKDCFDAMCKYLEVDPNDHCNFYSNIKNKLNVWRAKAFFAKLDVKRAQYVYESDEVGKDIKALVIGGGPCGLRAAIEIALLGGKCIVLEKRSETTRNNVLALWPYVVEDLKGIGAKDFFPGFCVGGKDHISIRQLQCVLMKTALLLGVEIHIDAEYKDLVEPPDDQSSGMGWRCLVEPSSHSVSNYQFNTVIGADGKRHGLSGFKWNEFRGKLAIAITANFINRKTRSDSMVPEICGLSYIYDQQFFKDIKSKTDTDLENIVYYKASTHYFVFTAKKESLLLKGVLKQDYGSPSELLSKDNVNRENLIAFAREIADKATSHQIKNLEFALNKDSKEDVAMFDFTCLCSAQYASRFVERKGHRLLASIVGDSLLEPFWPTGTGAAIGFLGVFDSIWMIKQWFSGQYQPLEVLAEREMLYQILPQCTVKSLFKDYKQFSIDPSTRLVLEFTTCML</sequence>
<keyword evidence="8" id="KW-1185">Reference proteome</keyword>
<keyword evidence="3" id="KW-0285">Flavoprotein</keyword>
<dbReference type="AlphaFoldDB" id="V4A315"/>
<dbReference type="GeneID" id="20230114"/>
<reference evidence="7 8" key="1">
    <citation type="journal article" date="2013" name="Nature">
        <title>Insights into bilaterian evolution from three spiralian genomes.</title>
        <authorList>
            <person name="Simakov O."/>
            <person name="Marletaz F."/>
            <person name="Cho S.J."/>
            <person name="Edsinger-Gonzales E."/>
            <person name="Havlak P."/>
            <person name="Hellsten U."/>
            <person name="Kuo D.H."/>
            <person name="Larsson T."/>
            <person name="Lv J."/>
            <person name="Arendt D."/>
            <person name="Savage R."/>
            <person name="Osoegawa K."/>
            <person name="de Jong P."/>
            <person name="Grimwood J."/>
            <person name="Chapman J.A."/>
            <person name="Shapiro H."/>
            <person name="Aerts A."/>
            <person name="Otillar R.P."/>
            <person name="Terry A.Y."/>
            <person name="Boore J.L."/>
            <person name="Grigoriev I.V."/>
            <person name="Lindberg D.R."/>
            <person name="Seaver E.C."/>
            <person name="Weisblat D.A."/>
            <person name="Putnam N.H."/>
            <person name="Rokhsar D.S."/>
        </authorList>
    </citation>
    <scope>NUCLEOTIDE SEQUENCE [LARGE SCALE GENOMIC DNA]</scope>
</reference>
<organism evidence="7 8">
    <name type="scientific">Lottia gigantea</name>
    <name type="common">Giant owl limpet</name>
    <dbReference type="NCBI Taxonomy" id="225164"/>
    <lineage>
        <taxon>Eukaryota</taxon>
        <taxon>Metazoa</taxon>
        <taxon>Spiralia</taxon>
        <taxon>Lophotrochozoa</taxon>
        <taxon>Mollusca</taxon>
        <taxon>Gastropoda</taxon>
        <taxon>Patellogastropoda</taxon>
        <taxon>Lottioidea</taxon>
        <taxon>Lottiidae</taxon>
        <taxon>Lottia</taxon>
    </lineage>
</organism>
<dbReference type="InterPro" id="IPR050540">
    <property type="entry name" value="F-actin_Monoox_Mical"/>
</dbReference>
<dbReference type="OMA" id="WPEGTGC"/>
<dbReference type="HOGENOM" id="CLU_000329_0_2_1"/>
<gene>
    <name evidence="7" type="ORF">LOTGIDRAFT_106467</name>
</gene>
<dbReference type="InterPro" id="IPR057494">
    <property type="entry name" value="Rossman_Mical"/>
</dbReference>
<evidence type="ECO:0000259" key="5">
    <source>
        <dbReference type="Pfam" id="PF00890"/>
    </source>
</evidence>
<dbReference type="OrthoDB" id="20799at2759"/>
<dbReference type="GO" id="GO:0016491">
    <property type="term" value="F:oxidoreductase activity"/>
    <property type="evidence" value="ECO:0007669"/>
    <property type="project" value="UniProtKB-KW"/>
</dbReference>
<protein>
    <submittedName>
        <fullName evidence="7">Uncharacterized protein</fullName>
    </submittedName>
</protein>
<feature type="domain" description="[F-actin]-monooxygenase MICAL1-3-like Rossman" evidence="6">
    <location>
        <begin position="253"/>
        <end position="382"/>
    </location>
</feature>
<dbReference type="Proteomes" id="UP000030746">
    <property type="component" value="Unassembled WGS sequence"/>
</dbReference>
<proteinExistence type="predicted"/>
<keyword evidence="2" id="KW-0963">Cytoplasm</keyword>
<evidence type="ECO:0000256" key="3">
    <source>
        <dbReference type="ARBA" id="ARBA00022630"/>
    </source>
</evidence>